<evidence type="ECO:0000256" key="1">
    <source>
        <dbReference type="SAM" id="MobiDB-lite"/>
    </source>
</evidence>
<organism evidence="3 4">
    <name type="scientific">Nannocystis exedens</name>
    <dbReference type="NCBI Taxonomy" id="54"/>
    <lineage>
        <taxon>Bacteria</taxon>
        <taxon>Pseudomonadati</taxon>
        <taxon>Myxococcota</taxon>
        <taxon>Polyangia</taxon>
        <taxon>Nannocystales</taxon>
        <taxon>Nannocystaceae</taxon>
        <taxon>Nannocystis</taxon>
    </lineage>
</organism>
<feature type="transmembrane region" description="Helical" evidence="2">
    <location>
        <begin position="427"/>
        <end position="446"/>
    </location>
</feature>
<keyword evidence="2" id="KW-0812">Transmembrane</keyword>
<keyword evidence="2" id="KW-1133">Transmembrane helix</keyword>
<dbReference type="RefSeq" id="WP_177325929.1">
    <property type="nucleotide sequence ID" value="NZ_FOMX01000012.1"/>
</dbReference>
<feature type="transmembrane region" description="Helical" evidence="2">
    <location>
        <begin position="359"/>
        <end position="376"/>
    </location>
</feature>
<feature type="transmembrane region" description="Helical" evidence="2">
    <location>
        <begin position="388"/>
        <end position="407"/>
    </location>
</feature>
<feature type="transmembrane region" description="Helical" evidence="2">
    <location>
        <begin position="43"/>
        <end position="62"/>
    </location>
</feature>
<feature type="transmembrane region" description="Helical" evidence="2">
    <location>
        <begin position="582"/>
        <end position="605"/>
    </location>
</feature>
<keyword evidence="4" id="KW-1185">Reference proteome</keyword>
<proteinExistence type="predicted"/>
<reference evidence="4" key="1">
    <citation type="submission" date="2016-10" db="EMBL/GenBank/DDBJ databases">
        <authorList>
            <person name="Varghese N."/>
            <person name="Submissions S."/>
        </authorList>
    </citation>
    <scope>NUCLEOTIDE SEQUENCE [LARGE SCALE GENOMIC DNA]</scope>
    <source>
        <strain evidence="4">ATCC 25963</strain>
    </source>
</reference>
<sequence length="674" mass="67903">MSAGPAASEIVPPSPGPPPVVADLGGVAVAAGVGLAAGLSVPLTWGVVPAVLAGLGALVLVARRGPGAPDPAVVAALPRARRIALAALILAPAIPLATVAARAIAGVVVAYPAALWAAAPALLAALVLPLVWPLLRRTWSQGLVLCALVFGTFAAGAGGARFEAAGAHARGETWGGPILGIHPFQTTAIVIDGYGPFDLPINDYVEPDGSKGYGPAALAEALTRDLHKIAELQYAEHGPARAHKAFAEATVVAEDLPEARERLDRPSEAPTEPRLHVTSGGVGRASRVEFVCPGAPNDPRPRKPDAVMERMCPDKYSSEASAGLGLTGRWTGYTEVLGQPRLSLGRALGWPRERVTGELRAWAWIALGLVFLAACGPRGRAAAGLSRWGGAVAAIAAVLSILLLVPGLSVQVEAWARPAAWEAPWALAPWVALLALGSGHAAIAAGPARAERGGWRGLVARALPLVAGTAGLACSLAASTWWTPVLTPPTGPAQALPLAGVIAGLGEGLHRSSGLGIDVAEGVVAASAVALLVGLLAALLGPVVRFAGSALAPRRPVLAAHGALLAVIVPAALLVLSRMSAGAAALLAPAAAMAWMAGTGLALAVPGGRRWPAIAEHLLAAVIVVVAGSQALAAQSNRTMWIALGFGVLITLAGLVLLPRVRSASDSATPGPRP</sequence>
<dbReference type="EMBL" id="FOMX01000012">
    <property type="protein sequence ID" value="SFE32428.1"/>
    <property type="molecule type" value="Genomic_DNA"/>
</dbReference>
<feature type="transmembrane region" description="Helical" evidence="2">
    <location>
        <begin position="523"/>
        <end position="544"/>
    </location>
</feature>
<protein>
    <submittedName>
        <fullName evidence="3">Uncharacterized protein</fullName>
    </submittedName>
</protein>
<feature type="transmembrane region" description="Helical" evidence="2">
    <location>
        <begin position="556"/>
        <end position="576"/>
    </location>
</feature>
<feature type="transmembrane region" description="Helical" evidence="2">
    <location>
        <begin position="640"/>
        <end position="658"/>
    </location>
</feature>
<feature type="region of interest" description="Disordered" evidence="1">
    <location>
        <begin position="261"/>
        <end position="280"/>
    </location>
</feature>
<feature type="transmembrane region" description="Helical" evidence="2">
    <location>
        <begin position="458"/>
        <end position="482"/>
    </location>
</feature>
<feature type="compositionally biased region" description="Basic and acidic residues" evidence="1">
    <location>
        <begin position="261"/>
        <end position="275"/>
    </location>
</feature>
<gene>
    <name evidence="3" type="ORF">SAMN02745121_03834</name>
</gene>
<feature type="transmembrane region" description="Helical" evidence="2">
    <location>
        <begin position="142"/>
        <end position="160"/>
    </location>
</feature>
<dbReference type="STRING" id="54.SAMN02745121_03834"/>
<dbReference type="Proteomes" id="UP000199400">
    <property type="component" value="Unassembled WGS sequence"/>
</dbReference>
<accession>A0A1I1ZM49</accession>
<evidence type="ECO:0000313" key="3">
    <source>
        <dbReference type="EMBL" id="SFE32428.1"/>
    </source>
</evidence>
<evidence type="ECO:0000256" key="2">
    <source>
        <dbReference type="SAM" id="Phobius"/>
    </source>
</evidence>
<name>A0A1I1ZM49_9BACT</name>
<keyword evidence="2" id="KW-0472">Membrane</keyword>
<feature type="transmembrane region" description="Helical" evidence="2">
    <location>
        <begin position="617"/>
        <end position="634"/>
    </location>
</feature>
<dbReference type="AlphaFoldDB" id="A0A1I1ZM49"/>
<feature type="transmembrane region" description="Helical" evidence="2">
    <location>
        <begin position="83"/>
        <end position="108"/>
    </location>
</feature>
<evidence type="ECO:0000313" key="4">
    <source>
        <dbReference type="Proteomes" id="UP000199400"/>
    </source>
</evidence>
<feature type="transmembrane region" description="Helical" evidence="2">
    <location>
        <begin position="114"/>
        <end position="135"/>
    </location>
</feature>